<dbReference type="RefSeq" id="WP_183416928.1">
    <property type="nucleotide sequence ID" value="NZ_JACHXA010000006.1"/>
</dbReference>
<dbReference type="PROSITE" id="PS51257">
    <property type="entry name" value="PROKAR_LIPOPROTEIN"/>
    <property type="match status" value="1"/>
</dbReference>
<dbReference type="AlphaFoldDB" id="A0A839SX57"/>
<gene>
    <name evidence="2" type="ORF">FHR98_002419</name>
</gene>
<keyword evidence="3" id="KW-1185">Reference proteome</keyword>
<feature type="signal peptide" evidence="1">
    <location>
        <begin position="1"/>
        <end position="20"/>
    </location>
</feature>
<reference evidence="2 3" key="1">
    <citation type="submission" date="2020-08" db="EMBL/GenBank/DDBJ databases">
        <title>Genomic Encyclopedia of Type Strains, Phase III (KMG-III): the genomes of soil and plant-associated and newly described type strains.</title>
        <authorList>
            <person name="Whitman W."/>
        </authorList>
    </citation>
    <scope>NUCLEOTIDE SEQUENCE [LARGE SCALE GENOMIC DNA]</scope>
    <source>
        <strain evidence="2 3">CECT 8803</strain>
    </source>
</reference>
<organism evidence="2 3">
    <name type="scientific">Limibacillus halophilus</name>
    <dbReference type="NCBI Taxonomy" id="1579333"/>
    <lineage>
        <taxon>Bacteria</taxon>
        <taxon>Pseudomonadati</taxon>
        <taxon>Pseudomonadota</taxon>
        <taxon>Alphaproteobacteria</taxon>
        <taxon>Rhodospirillales</taxon>
        <taxon>Rhodovibrionaceae</taxon>
        <taxon>Limibacillus</taxon>
    </lineage>
</organism>
<evidence type="ECO:0000313" key="2">
    <source>
        <dbReference type="EMBL" id="MBB3066116.1"/>
    </source>
</evidence>
<keyword evidence="1" id="KW-0732">Signal</keyword>
<protein>
    <submittedName>
        <fullName evidence="2">Uncharacterized protein</fullName>
    </submittedName>
</protein>
<name>A0A839SX57_9PROT</name>
<feature type="chain" id="PRO_5032622914" evidence="1">
    <location>
        <begin position="21"/>
        <end position="83"/>
    </location>
</feature>
<proteinExistence type="predicted"/>
<evidence type="ECO:0000256" key="1">
    <source>
        <dbReference type="SAM" id="SignalP"/>
    </source>
</evidence>
<dbReference type="EMBL" id="JACHXA010000006">
    <property type="protein sequence ID" value="MBB3066116.1"/>
    <property type="molecule type" value="Genomic_DNA"/>
</dbReference>
<accession>A0A839SX57</accession>
<sequence length="83" mass="9410">MNYRFKSLAFLSPFILAACAASGPERIGAENPTVSYSYHYGDEEETRQEAAKYCYENYNRAARLVEDVRRDNGGVMTFDCVIP</sequence>
<comment type="caution">
    <text evidence="2">The sequence shown here is derived from an EMBL/GenBank/DDBJ whole genome shotgun (WGS) entry which is preliminary data.</text>
</comment>
<dbReference type="Proteomes" id="UP000581135">
    <property type="component" value="Unassembled WGS sequence"/>
</dbReference>
<evidence type="ECO:0000313" key="3">
    <source>
        <dbReference type="Proteomes" id="UP000581135"/>
    </source>
</evidence>